<protein>
    <submittedName>
        <fullName evidence="1">Uncharacterized protein</fullName>
    </submittedName>
</protein>
<comment type="caution">
    <text evidence="1">The sequence shown here is derived from an EMBL/GenBank/DDBJ whole genome shotgun (WGS) entry which is preliminary data.</text>
</comment>
<dbReference type="AlphaFoldDB" id="A0A177GA37"/>
<evidence type="ECO:0000313" key="2">
    <source>
        <dbReference type="Proteomes" id="UP000077349"/>
    </source>
</evidence>
<organism evidence="1 2">
    <name type="scientific">Acetobacter malorum</name>
    <dbReference type="NCBI Taxonomy" id="178901"/>
    <lineage>
        <taxon>Bacteria</taxon>
        <taxon>Pseudomonadati</taxon>
        <taxon>Pseudomonadota</taxon>
        <taxon>Alphaproteobacteria</taxon>
        <taxon>Acetobacterales</taxon>
        <taxon>Acetobacteraceae</taxon>
        <taxon>Acetobacter</taxon>
    </lineage>
</organism>
<name>A0A177GA37_9PROT</name>
<dbReference type="Proteomes" id="UP000077349">
    <property type="component" value="Unassembled WGS sequence"/>
</dbReference>
<sequence>MRRFGSGVGWIFIHRADLSVISLEPYLSRIERLFGFFVHIRRDGVGCPKDGPSEFINIEMPVPEYGLDQFVQ</sequence>
<gene>
    <name evidence="1" type="ORF">Amal_01935</name>
</gene>
<accession>A0A177GA37</accession>
<proteinExistence type="predicted"/>
<dbReference type="EMBL" id="LVHD01000018">
    <property type="protein sequence ID" value="OAG76164.1"/>
    <property type="molecule type" value="Genomic_DNA"/>
</dbReference>
<evidence type="ECO:0000313" key="1">
    <source>
        <dbReference type="EMBL" id="OAG76164.1"/>
    </source>
</evidence>
<reference evidence="1 2" key="1">
    <citation type="submission" date="2016-03" db="EMBL/GenBank/DDBJ databases">
        <title>Draft genome sequence of Acetobacter malorum CECT 7742, a strain isolated from strawberry vinegar.</title>
        <authorList>
            <person name="Sainz F."/>
            <person name="Mas A."/>
            <person name="Torija M.J."/>
        </authorList>
    </citation>
    <scope>NUCLEOTIDE SEQUENCE [LARGE SCALE GENOMIC DNA]</scope>
    <source>
        <strain evidence="1 2">CECT 7742</strain>
    </source>
</reference>